<comment type="caution">
    <text evidence="1">The sequence shown here is derived from an EMBL/GenBank/DDBJ whole genome shotgun (WGS) entry which is preliminary data.</text>
</comment>
<name>A0ACB9QQF4_9MYRT</name>
<sequence>MDVLSLRFAPPSLPRASSFPSAGKEGGIGIARFLNGKKLFITGVTGYLAKVLVEKIMRAVPDVGKVYVLINAKAQDAARGRLINEIINCELFRCLRQIHGKSYEAFMMSKLVPVAGNITSPSLGIREDLIDSITEEVDIIVNSAGSTTFDERYDMSLAANTQGPCNLLTFGQRCRELKVFLHVSTVYANGKRKGNIKEMPFHINDHTIIRDNLDGEDKSPSPMPILDVEGEISLATRHAKDLEAPLTKQALKELGSKRAKKYGWQDTYTFTKAMGEMMIDKYRGDIPVVIIRPSIIEGTHEEPFPGWIQGNRMIDPVVLSYGKGLLTSFLSDEKTVIDVVPADMVVNAILAATVKQGLTRVSGIRVYHVGSSVANPLLLGELFRLFYVHFNTTPFMDSRRRLILVRPIELFNSKDGFLNFLNRESLNGGHLAEGASSSEGIYGKKAESIRRKSLERTKYIARLYEPYTFYDGRFDNSNTERLMESMSEDEKVTFRFDVRRIDWTDYIPNIHIPGVRRYVAKEDLHCRL</sequence>
<dbReference type="EMBL" id="CM042884">
    <property type="protein sequence ID" value="KAI4369151.1"/>
    <property type="molecule type" value="Genomic_DNA"/>
</dbReference>
<gene>
    <name evidence="1" type="ORF">MLD38_017634</name>
</gene>
<keyword evidence="2" id="KW-1185">Reference proteome</keyword>
<dbReference type="Proteomes" id="UP001057402">
    <property type="component" value="Chromosome 5"/>
</dbReference>
<proteinExistence type="predicted"/>
<evidence type="ECO:0000313" key="2">
    <source>
        <dbReference type="Proteomes" id="UP001057402"/>
    </source>
</evidence>
<accession>A0ACB9QQF4</accession>
<reference evidence="2" key="1">
    <citation type="journal article" date="2023" name="Front. Plant Sci.">
        <title>Chromosomal-level genome assembly of Melastoma candidum provides insights into trichome evolution.</title>
        <authorList>
            <person name="Zhong Y."/>
            <person name="Wu W."/>
            <person name="Sun C."/>
            <person name="Zou P."/>
            <person name="Liu Y."/>
            <person name="Dai S."/>
            <person name="Zhou R."/>
        </authorList>
    </citation>
    <scope>NUCLEOTIDE SEQUENCE [LARGE SCALE GENOMIC DNA]</scope>
</reference>
<evidence type="ECO:0000313" key="1">
    <source>
        <dbReference type="EMBL" id="KAI4369151.1"/>
    </source>
</evidence>
<protein>
    <submittedName>
        <fullName evidence="1">Uncharacterized protein</fullName>
    </submittedName>
</protein>
<organism evidence="1 2">
    <name type="scientific">Melastoma candidum</name>
    <dbReference type="NCBI Taxonomy" id="119954"/>
    <lineage>
        <taxon>Eukaryota</taxon>
        <taxon>Viridiplantae</taxon>
        <taxon>Streptophyta</taxon>
        <taxon>Embryophyta</taxon>
        <taxon>Tracheophyta</taxon>
        <taxon>Spermatophyta</taxon>
        <taxon>Magnoliopsida</taxon>
        <taxon>eudicotyledons</taxon>
        <taxon>Gunneridae</taxon>
        <taxon>Pentapetalae</taxon>
        <taxon>rosids</taxon>
        <taxon>malvids</taxon>
        <taxon>Myrtales</taxon>
        <taxon>Melastomataceae</taxon>
        <taxon>Melastomatoideae</taxon>
        <taxon>Melastomateae</taxon>
        <taxon>Melastoma</taxon>
    </lineage>
</organism>